<dbReference type="Proteomes" id="UP000514720">
    <property type="component" value="Chromosome"/>
</dbReference>
<dbReference type="RefSeq" id="WP_258877528.1">
    <property type="nucleotide sequence ID" value="NZ_CP048914.1"/>
</dbReference>
<dbReference type="CDD" id="cd00158">
    <property type="entry name" value="RHOD"/>
    <property type="match status" value="1"/>
</dbReference>
<dbReference type="InterPro" id="IPR001763">
    <property type="entry name" value="Rhodanese-like_dom"/>
</dbReference>
<gene>
    <name evidence="2" type="ORF">G4Z02_08185</name>
</gene>
<dbReference type="Gene3D" id="3.40.250.10">
    <property type="entry name" value="Rhodanese-like domain"/>
    <property type="match status" value="1"/>
</dbReference>
<name>A0A7L7KSK5_9MOLU</name>
<dbReference type="AlphaFoldDB" id="A0A7L7KSK5"/>
<organism evidence="2 3">
    <name type="scientific">Candidatus Xianfuyuplasma coldseepsis</name>
    <dbReference type="NCBI Taxonomy" id="2782163"/>
    <lineage>
        <taxon>Bacteria</taxon>
        <taxon>Bacillati</taxon>
        <taxon>Mycoplasmatota</taxon>
        <taxon>Mollicutes</taxon>
        <taxon>Candidatus Izemoplasmatales</taxon>
        <taxon>Candidatus Izemoplasmataceae</taxon>
        <taxon>Candidatus Xianfuyuplasma</taxon>
    </lineage>
</organism>
<dbReference type="InterPro" id="IPR036873">
    <property type="entry name" value="Rhodanese-like_dom_sf"/>
</dbReference>
<dbReference type="PROSITE" id="PS50206">
    <property type="entry name" value="RHODANESE_3"/>
    <property type="match status" value="1"/>
</dbReference>
<sequence length="101" mass="11907">MHNFDDKINHIHPHELVKKMTTETVNVIDIREPFELKELPFEGARNIPMNILIMFHSEFLNTDETYYILCHHGQRSYTVTEFLQEYGYKVINVLGGVDLVN</sequence>
<evidence type="ECO:0000313" key="2">
    <source>
        <dbReference type="EMBL" id="QMS85723.1"/>
    </source>
</evidence>
<dbReference type="PANTHER" id="PTHR43031:SF1">
    <property type="entry name" value="PYRIDINE NUCLEOTIDE-DISULPHIDE OXIDOREDUCTASE"/>
    <property type="match status" value="1"/>
</dbReference>
<reference evidence="2 3" key="1">
    <citation type="submission" date="2020-02" db="EMBL/GenBank/DDBJ databases">
        <authorList>
            <person name="Zheng R.K."/>
            <person name="Sun C.M."/>
        </authorList>
    </citation>
    <scope>NUCLEOTIDE SEQUENCE [LARGE SCALE GENOMIC DNA]</scope>
    <source>
        <strain evidence="3">zrk13</strain>
    </source>
</reference>
<proteinExistence type="predicted"/>
<dbReference type="SMART" id="SM00450">
    <property type="entry name" value="RHOD"/>
    <property type="match status" value="1"/>
</dbReference>
<dbReference type="Pfam" id="PF00581">
    <property type="entry name" value="Rhodanese"/>
    <property type="match status" value="1"/>
</dbReference>
<dbReference type="KEGG" id="xcl:G4Z02_08185"/>
<dbReference type="SUPFAM" id="SSF52821">
    <property type="entry name" value="Rhodanese/Cell cycle control phosphatase"/>
    <property type="match status" value="1"/>
</dbReference>
<protein>
    <submittedName>
        <fullName evidence="2">Rhodanese-like domain-containing protein</fullName>
    </submittedName>
</protein>
<dbReference type="EMBL" id="CP048914">
    <property type="protein sequence ID" value="QMS85723.1"/>
    <property type="molecule type" value="Genomic_DNA"/>
</dbReference>
<dbReference type="InterPro" id="IPR050229">
    <property type="entry name" value="GlpE_sulfurtransferase"/>
</dbReference>
<evidence type="ECO:0000313" key="3">
    <source>
        <dbReference type="Proteomes" id="UP000514720"/>
    </source>
</evidence>
<keyword evidence="3" id="KW-1185">Reference proteome</keyword>
<feature type="domain" description="Rhodanese" evidence="1">
    <location>
        <begin position="21"/>
        <end position="101"/>
    </location>
</feature>
<evidence type="ECO:0000259" key="1">
    <source>
        <dbReference type="PROSITE" id="PS50206"/>
    </source>
</evidence>
<accession>A0A7L7KSK5</accession>
<dbReference type="PANTHER" id="PTHR43031">
    <property type="entry name" value="FAD-DEPENDENT OXIDOREDUCTASE"/>
    <property type="match status" value="1"/>
</dbReference>